<proteinExistence type="predicted"/>
<protein>
    <recommendedName>
        <fullName evidence="4">Lipoprotein</fullName>
    </recommendedName>
</protein>
<accession>A0A543BTM7</accession>
<dbReference type="EMBL" id="VFOZ01000003">
    <property type="protein sequence ID" value="TQL88193.1"/>
    <property type="molecule type" value="Genomic_DNA"/>
</dbReference>
<evidence type="ECO:0008006" key="4">
    <source>
        <dbReference type="Google" id="ProtNLM"/>
    </source>
</evidence>
<evidence type="ECO:0000313" key="3">
    <source>
        <dbReference type="Proteomes" id="UP000316096"/>
    </source>
</evidence>
<gene>
    <name evidence="2" type="ORF">FB559_8812</name>
</gene>
<sequence length="165" mass="17000">MCGVLDDVPMRLVTIMTIAALAATSACGSSNGHTAGSAAAARTKSPAATASTPAAKVNIPGFSGPAEPSHGGVTHLYGRCLHSWYTKAGSGTSVHVEYPGRAAVSVDLTITNESEPPPEAHQQFTMAKGQRVRNLHFPAIPHAGYPQITVTAGQQTMTCEAAPKH</sequence>
<name>A0A543BTM7_9ACTN</name>
<keyword evidence="1" id="KW-0732">Signal</keyword>
<feature type="signal peptide" evidence="1">
    <location>
        <begin position="1"/>
        <end position="22"/>
    </location>
</feature>
<dbReference type="Proteomes" id="UP000316096">
    <property type="component" value="Unassembled WGS sequence"/>
</dbReference>
<evidence type="ECO:0000256" key="1">
    <source>
        <dbReference type="SAM" id="SignalP"/>
    </source>
</evidence>
<comment type="caution">
    <text evidence="2">The sequence shown here is derived from an EMBL/GenBank/DDBJ whole genome shotgun (WGS) entry which is preliminary data.</text>
</comment>
<keyword evidence="3" id="KW-1185">Reference proteome</keyword>
<evidence type="ECO:0000313" key="2">
    <source>
        <dbReference type="EMBL" id="TQL88193.1"/>
    </source>
</evidence>
<feature type="chain" id="PRO_5039143543" description="Lipoprotein" evidence="1">
    <location>
        <begin position="23"/>
        <end position="165"/>
    </location>
</feature>
<organism evidence="2 3">
    <name type="scientific">Actinoallomurus bryophytorum</name>
    <dbReference type="NCBI Taxonomy" id="1490222"/>
    <lineage>
        <taxon>Bacteria</taxon>
        <taxon>Bacillati</taxon>
        <taxon>Actinomycetota</taxon>
        <taxon>Actinomycetes</taxon>
        <taxon>Streptosporangiales</taxon>
        <taxon>Thermomonosporaceae</taxon>
        <taxon>Actinoallomurus</taxon>
    </lineage>
</organism>
<reference evidence="2 3" key="1">
    <citation type="submission" date="2019-06" db="EMBL/GenBank/DDBJ databases">
        <title>Sequencing the genomes of 1000 actinobacteria strains.</title>
        <authorList>
            <person name="Klenk H.-P."/>
        </authorList>
    </citation>
    <scope>NUCLEOTIDE SEQUENCE [LARGE SCALE GENOMIC DNA]</scope>
    <source>
        <strain evidence="2 3">DSM 102200</strain>
    </source>
</reference>
<dbReference type="AlphaFoldDB" id="A0A543BTM7"/>